<accession>A0ACC0RTQ8</accession>
<reference evidence="1 2" key="1">
    <citation type="journal article" date="2006" name="Science">
        <title>The genome of black cottonwood, Populus trichocarpa (Torr. &amp; Gray).</title>
        <authorList>
            <person name="Tuskan G.A."/>
            <person name="Difazio S."/>
            <person name="Jansson S."/>
            <person name="Bohlmann J."/>
            <person name="Grigoriev I."/>
            <person name="Hellsten U."/>
            <person name="Putnam N."/>
            <person name="Ralph S."/>
            <person name="Rombauts S."/>
            <person name="Salamov A."/>
            <person name="Schein J."/>
            <person name="Sterck L."/>
            <person name="Aerts A."/>
            <person name="Bhalerao R.R."/>
            <person name="Bhalerao R.P."/>
            <person name="Blaudez D."/>
            <person name="Boerjan W."/>
            <person name="Brun A."/>
            <person name="Brunner A."/>
            <person name="Busov V."/>
            <person name="Campbell M."/>
            <person name="Carlson J."/>
            <person name="Chalot M."/>
            <person name="Chapman J."/>
            <person name="Chen G.L."/>
            <person name="Cooper D."/>
            <person name="Coutinho P.M."/>
            <person name="Couturier J."/>
            <person name="Covert S."/>
            <person name="Cronk Q."/>
            <person name="Cunningham R."/>
            <person name="Davis J."/>
            <person name="Degroeve S."/>
            <person name="Dejardin A."/>
            <person name="Depamphilis C."/>
            <person name="Detter J."/>
            <person name="Dirks B."/>
            <person name="Dubchak I."/>
            <person name="Duplessis S."/>
            <person name="Ehlting J."/>
            <person name="Ellis B."/>
            <person name="Gendler K."/>
            <person name="Goodstein D."/>
            <person name="Gribskov M."/>
            <person name="Grimwood J."/>
            <person name="Groover A."/>
            <person name="Gunter L."/>
            <person name="Hamberger B."/>
            <person name="Heinze B."/>
            <person name="Helariutta Y."/>
            <person name="Henrissat B."/>
            <person name="Holligan D."/>
            <person name="Holt R."/>
            <person name="Huang W."/>
            <person name="Islam-Faridi N."/>
            <person name="Jones S."/>
            <person name="Jones-Rhoades M."/>
            <person name="Jorgensen R."/>
            <person name="Joshi C."/>
            <person name="Kangasjarvi J."/>
            <person name="Karlsson J."/>
            <person name="Kelleher C."/>
            <person name="Kirkpatrick R."/>
            <person name="Kirst M."/>
            <person name="Kohler A."/>
            <person name="Kalluri U."/>
            <person name="Larimer F."/>
            <person name="Leebens-Mack J."/>
            <person name="Leple J.C."/>
            <person name="Locascio P."/>
            <person name="Lou Y."/>
            <person name="Lucas S."/>
            <person name="Martin F."/>
            <person name="Montanini B."/>
            <person name="Napoli C."/>
            <person name="Nelson D.R."/>
            <person name="Nelson C."/>
            <person name="Nieminen K."/>
            <person name="Nilsson O."/>
            <person name="Pereda V."/>
            <person name="Peter G."/>
            <person name="Philippe R."/>
            <person name="Pilate G."/>
            <person name="Poliakov A."/>
            <person name="Razumovskaya J."/>
            <person name="Richardson P."/>
            <person name="Rinaldi C."/>
            <person name="Ritland K."/>
            <person name="Rouze P."/>
            <person name="Ryaboy D."/>
            <person name="Schmutz J."/>
            <person name="Schrader J."/>
            <person name="Segerman B."/>
            <person name="Shin H."/>
            <person name="Siddiqui A."/>
            <person name="Sterky F."/>
            <person name="Terry A."/>
            <person name="Tsai C.J."/>
            <person name="Uberbacher E."/>
            <person name="Unneberg P."/>
            <person name="Vahala J."/>
            <person name="Wall K."/>
            <person name="Wessler S."/>
            <person name="Yang G."/>
            <person name="Yin T."/>
            <person name="Douglas C."/>
            <person name="Marra M."/>
            <person name="Sandberg G."/>
            <person name="Van de Peer Y."/>
            <person name="Rokhsar D."/>
        </authorList>
    </citation>
    <scope>NUCLEOTIDE SEQUENCE [LARGE SCALE GENOMIC DNA]</scope>
    <source>
        <strain evidence="2">cv. Nisqually</strain>
    </source>
</reference>
<keyword evidence="2" id="KW-1185">Reference proteome</keyword>
<protein>
    <submittedName>
        <fullName evidence="1">Uncharacterized protein</fullName>
    </submittedName>
</protein>
<gene>
    <name evidence="1" type="ORF">POPTR_016G048900v4</name>
</gene>
<proteinExistence type="predicted"/>
<dbReference type="Proteomes" id="UP000006729">
    <property type="component" value="Chromosome 16"/>
</dbReference>
<sequence>MATTSIHRLLNIVFPLTIIISILVILPPYLVFKLLSYIKRSMFTENVAGKVVLITGASSGIGEHLLLYLILIILLSYCMWRKTKGLAYEYARRGARLALVARREDRLREVADKAHELGSPEAFVIRADVAKVEDCKRIVDEAVNHFGQLDHLVSNAGILRAELFENCKLSDFAPILDVNFLGATYCARFAIPVLRKSKGKIVAITSVAAWSPAPRATFYNASKAALVSFFETLRVECDSHIGITIVLPGLIESEMTVPDSLSKFQAKLVPPIESTRQCAEAIVHSACRGDMYLTEPSWSNALFMLKLLCPELFDWFYRWNFMSGPKIDQL</sequence>
<organism evidence="1 2">
    <name type="scientific">Populus trichocarpa</name>
    <name type="common">Western balsam poplar</name>
    <name type="synonym">Populus balsamifera subsp. trichocarpa</name>
    <dbReference type="NCBI Taxonomy" id="3694"/>
    <lineage>
        <taxon>Eukaryota</taxon>
        <taxon>Viridiplantae</taxon>
        <taxon>Streptophyta</taxon>
        <taxon>Embryophyta</taxon>
        <taxon>Tracheophyta</taxon>
        <taxon>Spermatophyta</taxon>
        <taxon>Magnoliopsida</taxon>
        <taxon>eudicotyledons</taxon>
        <taxon>Gunneridae</taxon>
        <taxon>Pentapetalae</taxon>
        <taxon>rosids</taxon>
        <taxon>fabids</taxon>
        <taxon>Malpighiales</taxon>
        <taxon>Salicaceae</taxon>
        <taxon>Saliceae</taxon>
        <taxon>Populus</taxon>
    </lineage>
</organism>
<evidence type="ECO:0000313" key="1">
    <source>
        <dbReference type="EMBL" id="KAI9380205.1"/>
    </source>
</evidence>
<dbReference type="EMBL" id="CM009305">
    <property type="protein sequence ID" value="KAI9380205.1"/>
    <property type="molecule type" value="Genomic_DNA"/>
</dbReference>
<evidence type="ECO:0000313" key="2">
    <source>
        <dbReference type="Proteomes" id="UP000006729"/>
    </source>
</evidence>
<name>A0ACC0RTQ8_POPTR</name>
<comment type="caution">
    <text evidence="1">The sequence shown here is derived from an EMBL/GenBank/DDBJ whole genome shotgun (WGS) entry which is preliminary data.</text>
</comment>